<feature type="compositionally biased region" description="Basic and acidic residues" evidence="2">
    <location>
        <begin position="106"/>
        <end position="115"/>
    </location>
</feature>
<dbReference type="EMBL" id="CAJVQB010031259">
    <property type="protein sequence ID" value="CAG8816643.1"/>
    <property type="molecule type" value="Genomic_DNA"/>
</dbReference>
<keyword evidence="1" id="KW-0238">DNA-binding</keyword>
<accession>A0ABN7W5E6</accession>
<evidence type="ECO:0000313" key="4">
    <source>
        <dbReference type="EMBL" id="CAG8816643.1"/>
    </source>
</evidence>
<evidence type="ECO:0000259" key="3">
    <source>
        <dbReference type="PROSITE" id="PS51253"/>
    </source>
</evidence>
<gene>
    <name evidence="4" type="ORF">GMARGA_LOCUS26601</name>
</gene>
<sequence length="178" mass="20374">MNMWIEQVTIHGIIISDLLIKEKGYQFAKKFSIFKESLTFSNGWVTKYKKRNRLRKIIKFIDNGFCIQNRKVLLLADHALSYISSKQNDTNDTKEFKEPEVSEGPKVPKEPEVPKGPEVPEGPEVSEGPEVLEEPETPKEPKELEEPKKLFQERSPEEGPEEGFEEGPKKGSEKGSEE</sequence>
<dbReference type="SUPFAM" id="SSF46689">
    <property type="entry name" value="Homeodomain-like"/>
    <property type="match status" value="1"/>
</dbReference>
<dbReference type="Pfam" id="PF03221">
    <property type="entry name" value="HTH_Tnp_Tc5"/>
    <property type="match status" value="1"/>
</dbReference>
<feature type="domain" description="HTH CENPB-type" evidence="3">
    <location>
        <begin position="1"/>
        <end position="58"/>
    </location>
</feature>
<feature type="compositionally biased region" description="Basic and acidic residues" evidence="2">
    <location>
        <begin position="166"/>
        <end position="178"/>
    </location>
</feature>
<feature type="region of interest" description="Disordered" evidence="2">
    <location>
        <begin position="85"/>
        <end position="178"/>
    </location>
</feature>
<feature type="compositionally biased region" description="Basic and acidic residues" evidence="2">
    <location>
        <begin position="89"/>
        <end position="100"/>
    </location>
</feature>
<dbReference type="PROSITE" id="PS51253">
    <property type="entry name" value="HTH_CENPB"/>
    <property type="match status" value="1"/>
</dbReference>
<dbReference type="InterPro" id="IPR006600">
    <property type="entry name" value="HTH_CenpB_DNA-bd_dom"/>
</dbReference>
<evidence type="ECO:0000256" key="1">
    <source>
        <dbReference type="ARBA" id="ARBA00023125"/>
    </source>
</evidence>
<organism evidence="4 5">
    <name type="scientific">Gigaspora margarita</name>
    <dbReference type="NCBI Taxonomy" id="4874"/>
    <lineage>
        <taxon>Eukaryota</taxon>
        <taxon>Fungi</taxon>
        <taxon>Fungi incertae sedis</taxon>
        <taxon>Mucoromycota</taxon>
        <taxon>Glomeromycotina</taxon>
        <taxon>Glomeromycetes</taxon>
        <taxon>Diversisporales</taxon>
        <taxon>Gigasporaceae</taxon>
        <taxon>Gigaspora</taxon>
    </lineage>
</organism>
<evidence type="ECO:0000256" key="2">
    <source>
        <dbReference type="SAM" id="MobiDB-lite"/>
    </source>
</evidence>
<name>A0ABN7W5E6_GIGMA</name>
<keyword evidence="5" id="KW-1185">Reference proteome</keyword>
<dbReference type="Proteomes" id="UP000789901">
    <property type="component" value="Unassembled WGS sequence"/>
</dbReference>
<dbReference type="InterPro" id="IPR009057">
    <property type="entry name" value="Homeodomain-like_sf"/>
</dbReference>
<protein>
    <submittedName>
        <fullName evidence="4">35665_t:CDS:1</fullName>
    </submittedName>
</protein>
<feature type="compositionally biased region" description="Basic and acidic residues" evidence="2">
    <location>
        <begin position="136"/>
        <end position="157"/>
    </location>
</feature>
<comment type="caution">
    <text evidence="4">The sequence shown here is derived from an EMBL/GenBank/DDBJ whole genome shotgun (WGS) entry which is preliminary data.</text>
</comment>
<evidence type="ECO:0000313" key="5">
    <source>
        <dbReference type="Proteomes" id="UP000789901"/>
    </source>
</evidence>
<dbReference type="Gene3D" id="1.10.10.60">
    <property type="entry name" value="Homeodomain-like"/>
    <property type="match status" value="1"/>
</dbReference>
<feature type="non-terminal residue" evidence="4">
    <location>
        <position position="178"/>
    </location>
</feature>
<proteinExistence type="predicted"/>
<reference evidence="4 5" key="1">
    <citation type="submission" date="2021-06" db="EMBL/GenBank/DDBJ databases">
        <authorList>
            <person name="Kallberg Y."/>
            <person name="Tangrot J."/>
            <person name="Rosling A."/>
        </authorList>
    </citation>
    <scope>NUCLEOTIDE SEQUENCE [LARGE SCALE GENOMIC DNA]</scope>
    <source>
        <strain evidence="4 5">120-4 pot B 10/14</strain>
    </source>
</reference>